<comment type="caution">
    <text evidence="2">The sequence shown here is derived from an EMBL/GenBank/DDBJ whole genome shotgun (WGS) entry which is preliminary data.</text>
</comment>
<gene>
    <name evidence="2" type="ORF">LVIROSA_LOCUS25587</name>
</gene>
<feature type="region of interest" description="Disordered" evidence="1">
    <location>
        <begin position="69"/>
        <end position="90"/>
    </location>
</feature>
<dbReference type="EMBL" id="CAKMRJ010004782">
    <property type="protein sequence ID" value="CAH1439393.1"/>
    <property type="molecule type" value="Genomic_DNA"/>
</dbReference>
<organism evidence="2 3">
    <name type="scientific">Lactuca virosa</name>
    <dbReference type="NCBI Taxonomy" id="75947"/>
    <lineage>
        <taxon>Eukaryota</taxon>
        <taxon>Viridiplantae</taxon>
        <taxon>Streptophyta</taxon>
        <taxon>Embryophyta</taxon>
        <taxon>Tracheophyta</taxon>
        <taxon>Spermatophyta</taxon>
        <taxon>Magnoliopsida</taxon>
        <taxon>eudicotyledons</taxon>
        <taxon>Gunneridae</taxon>
        <taxon>Pentapetalae</taxon>
        <taxon>asterids</taxon>
        <taxon>campanulids</taxon>
        <taxon>Asterales</taxon>
        <taxon>Asteraceae</taxon>
        <taxon>Cichorioideae</taxon>
        <taxon>Cichorieae</taxon>
        <taxon>Lactucinae</taxon>
        <taxon>Lactuca</taxon>
    </lineage>
</organism>
<dbReference type="AlphaFoldDB" id="A0AAU9NNQ3"/>
<protein>
    <submittedName>
        <fullName evidence="2">Uncharacterized protein</fullName>
    </submittedName>
</protein>
<keyword evidence="3" id="KW-1185">Reference proteome</keyword>
<evidence type="ECO:0000313" key="2">
    <source>
        <dbReference type="EMBL" id="CAH1439393.1"/>
    </source>
</evidence>
<proteinExistence type="predicted"/>
<sequence length="142" mass="16004">MVAVILGMVEYLMMWCDGRLQHPISFVSPKCRQKRIKDYRLVLAGAATSRKTRLASFIYSILYRGGEGEMDPPPAEHSRLNSTEAVKRHRQIPIRTQAPGDSEQLSIHHHRRPAPLNHFSFSPSQPLSTAFMNLLASPSNVP</sequence>
<evidence type="ECO:0000256" key="1">
    <source>
        <dbReference type="SAM" id="MobiDB-lite"/>
    </source>
</evidence>
<reference evidence="2 3" key="1">
    <citation type="submission" date="2022-01" db="EMBL/GenBank/DDBJ databases">
        <authorList>
            <person name="Xiong W."/>
            <person name="Schranz E."/>
        </authorList>
    </citation>
    <scope>NUCLEOTIDE SEQUENCE [LARGE SCALE GENOMIC DNA]</scope>
</reference>
<evidence type="ECO:0000313" key="3">
    <source>
        <dbReference type="Proteomes" id="UP001157418"/>
    </source>
</evidence>
<accession>A0AAU9NNQ3</accession>
<name>A0AAU9NNQ3_9ASTR</name>
<dbReference type="Proteomes" id="UP001157418">
    <property type="component" value="Unassembled WGS sequence"/>
</dbReference>